<dbReference type="EMBL" id="CP119961">
    <property type="protein sequence ID" value="WFD39675.1"/>
    <property type="molecule type" value="Genomic_DNA"/>
</dbReference>
<dbReference type="RefSeq" id="XP_060122572.1">
    <property type="nucleotide sequence ID" value="XM_060266589.1"/>
</dbReference>
<proteinExistence type="inferred from homology"/>
<evidence type="ECO:0000313" key="3">
    <source>
        <dbReference type="EMBL" id="WFD39675.1"/>
    </source>
</evidence>
<dbReference type="SMART" id="SM01041">
    <property type="entry name" value="BRO1"/>
    <property type="match status" value="1"/>
</dbReference>
<accession>A0AAF0JAY3</accession>
<organism evidence="3 4">
    <name type="scientific">Malassezia japonica</name>
    <dbReference type="NCBI Taxonomy" id="223818"/>
    <lineage>
        <taxon>Eukaryota</taxon>
        <taxon>Fungi</taxon>
        <taxon>Dikarya</taxon>
        <taxon>Basidiomycota</taxon>
        <taxon>Ustilaginomycotina</taxon>
        <taxon>Malasseziomycetes</taxon>
        <taxon>Malasseziales</taxon>
        <taxon>Malasseziaceae</taxon>
        <taxon>Malassezia</taxon>
    </lineage>
</organism>
<dbReference type="GeneID" id="85226306"/>
<dbReference type="PANTHER" id="PTHR23030:SF39">
    <property type="entry name" value="PROGRAMMED CELL DEATH 6-INTERACTING PROTEIN"/>
    <property type="match status" value="1"/>
</dbReference>
<dbReference type="AlphaFoldDB" id="A0AAF0JAY3"/>
<protein>
    <submittedName>
        <fullName evidence="3">PH-response regulator protein palA/rim20</fullName>
    </submittedName>
</protein>
<feature type="domain" description="BRO1" evidence="2">
    <location>
        <begin position="3"/>
        <end position="386"/>
    </location>
</feature>
<dbReference type="InterPro" id="IPR038499">
    <property type="entry name" value="BRO1_sf"/>
</dbReference>
<dbReference type="InterPro" id="IPR025304">
    <property type="entry name" value="ALIX_V_dom"/>
</dbReference>
<dbReference type="PROSITE" id="PS51180">
    <property type="entry name" value="BRO1"/>
    <property type="match status" value="1"/>
</dbReference>
<comment type="similarity">
    <text evidence="1">Belongs to the palA/RIM20 family.</text>
</comment>
<name>A0AAF0JAY3_9BASI</name>
<sequence length="733" mass="79856">MANVLGIGAPRSAHVPLRDGMLAYLREAYPDIHADLFEQDIEAWESARDACLALPVAASSIASWSRYATQLAFMLSVLDRNAGAKDAEHTALGVAFPWASGVEGGRAVAYTSLAVERACVVQSIAAQYALLGCGESRNDKESIKRATAYFQQAAGVLALLETLAGADVQQAQPPVELTTGAVRALRYLMLAQAQECFWQKAAQDGLKDTTIAKLAKSVSDLYESSAGAANASALPAGWKNHILFKHYHFAAAAQYRKSNDDLAEKRYGDELGRLLLAASYVRRALALPTRTLPLPALAEDLQGLQAIVDTNLARAERDNQLIYLEPTTSEANLPLIGAALMAKEAPSDLQAPLASIGRPEHELWFYRLITYGIDVAERLYADRKRHFIASTIEPILVRLDTSAAETRSALDLPGLLDRIESPRRMPAAWATYTSTLQKTGGYAALTRKSESVQHTAALCHDLVAEVDGILGRARPNLPEASVVRQHELQTLWRQYRRTLSEAASSDATVREKMASVRPALDALQRGGAALADLLTPQSAALERARRDLAPELRALRANLEQVDDGAAQRRTLLLQLRTACDSDAIRTRLVDAARERHLGDVAQTHTVDPAALQDVLEAGMDKYTPYHARADALAAEQAAQLRGLREKTERLLTHGALAAALDAQDAAHARVDDAYDEYATLLQHLDEGAGFYERLFGLLRTFRAEVHDWLEGVSGRAPQWGAFPGGDIQFRDT</sequence>
<dbReference type="PANTHER" id="PTHR23030">
    <property type="entry name" value="PCD6 INTERACTING PROTEIN-RELATED"/>
    <property type="match status" value="1"/>
</dbReference>
<dbReference type="GO" id="GO:0005768">
    <property type="term" value="C:endosome"/>
    <property type="evidence" value="ECO:0007669"/>
    <property type="project" value="TreeGrafter"/>
</dbReference>
<dbReference type="Proteomes" id="UP001217754">
    <property type="component" value="Chromosome 4"/>
</dbReference>
<keyword evidence="4" id="KW-1185">Reference proteome</keyword>
<reference evidence="3" key="1">
    <citation type="submission" date="2023-03" db="EMBL/GenBank/DDBJ databases">
        <title>Mating type loci evolution in Malassezia.</title>
        <authorList>
            <person name="Coelho M.A."/>
        </authorList>
    </citation>
    <scope>NUCLEOTIDE SEQUENCE</scope>
    <source>
        <strain evidence="3">CBS 9431</strain>
    </source>
</reference>
<dbReference type="Pfam" id="PF03097">
    <property type="entry name" value="BRO1"/>
    <property type="match status" value="1"/>
</dbReference>
<dbReference type="Pfam" id="PF13949">
    <property type="entry name" value="ALIX_LYPXL_bnd"/>
    <property type="match status" value="1"/>
</dbReference>
<dbReference type="InterPro" id="IPR004328">
    <property type="entry name" value="BRO1_dom"/>
</dbReference>
<evidence type="ECO:0000256" key="1">
    <source>
        <dbReference type="ARBA" id="ARBA00038154"/>
    </source>
</evidence>
<gene>
    <name evidence="3" type="primary">RIM20</name>
    <name evidence="3" type="ORF">MJAP1_002655</name>
</gene>
<dbReference type="Gene3D" id="1.20.120.560">
    <property type="entry name" value="alix/aip1 in complex with the ypdl late domain"/>
    <property type="match status" value="1"/>
</dbReference>
<dbReference type="Gene3D" id="1.25.40.280">
    <property type="entry name" value="alix/aip1 like domains"/>
    <property type="match status" value="1"/>
</dbReference>
<evidence type="ECO:0000259" key="2">
    <source>
        <dbReference type="PROSITE" id="PS51180"/>
    </source>
</evidence>
<evidence type="ECO:0000313" key="4">
    <source>
        <dbReference type="Proteomes" id="UP001217754"/>
    </source>
</evidence>
<dbReference type="Gene3D" id="1.20.140.50">
    <property type="entry name" value="alix/aip1 like domains"/>
    <property type="match status" value="1"/>
</dbReference>